<dbReference type="GO" id="GO:0005524">
    <property type="term" value="F:ATP binding"/>
    <property type="evidence" value="ECO:0007669"/>
    <property type="project" value="UniProtKB-KW"/>
</dbReference>
<dbReference type="RefSeq" id="WP_036716276.1">
    <property type="nucleotide sequence ID" value="NZ_KK082268.1"/>
</dbReference>
<dbReference type="FunFam" id="3.40.50.300:FF:000527">
    <property type="entry name" value="Tyrosine-protein kinase etk"/>
    <property type="match status" value="1"/>
</dbReference>
<dbReference type="EMBL" id="JFHU01000031">
    <property type="protein sequence ID" value="EXX91444.1"/>
    <property type="molecule type" value="Genomic_DNA"/>
</dbReference>
<evidence type="ECO:0000256" key="4">
    <source>
        <dbReference type="ARBA" id="ARBA00022741"/>
    </source>
</evidence>
<protein>
    <recommendedName>
        <fullName evidence="2">non-specific protein-tyrosine kinase</fullName>
        <ecNumber evidence="2">2.7.10.2</ecNumber>
    </recommendedName>
</protein>
<keyword evidence="3" id="KW-0808">Transferase</keyword>
<dbReference type="InterPro" id="IPR025669">
    <property type="entry name" value="AAA_dom"/>
</dbReference>
<evidence type="ECO:0000313" key="11">
    <source>
        <dbReference type="Proteomes" id="UP000053750"/>
    </source>
</evidence>
<evidence type="ECO:0000256" key="6">
    <source>
        <dbReference type="ARBA" id="ARBA00022840"/>
    </source>
</evidence>
<dbReference type="InterPro" id="IPR005702">
    <property type="entry name" value="Wzc-like_C"/>
</dbReference>
<keyword evidence="7" id="KW-0829">Tyrosine-protein kinase</keyword>
<dbReference type="EC" id="2.7.10.2" evidence="2"/>
<dbReference type="GO" id="GO:0004715">
    <property type="term" value="F:non-membrane spanning protein tyrosine kinase activity"/>
    <property type="evidence" value="ECO:0007669"/>
    <property type="project" value="UniProtKB-EC"/>
</dbReference>
<dbReference type="AlphaFoldDB" id="A0A9W5S3M8"/>
<feature type="domain" description="AAA" evidence="9">
    <location>
        <begin position="41"/>
        <end position="182"/>
    </location>
</feature>
<dbReference type="GO" id="GO:0042802">
    <property type="term" value="F:identical protein binding"/>
    <property type="evidence" value="ECO:0007669"/>
    <property type="project" value="UniProtKB-ARBA"/>
</dbReference>
<evidence type="ECO:0000256" key="8">
    <source>
        <dbReference type="ARBA" id="ARBA00051245"/>
    </source>
</evidence>
<evidence type="ECO:0000256" key="2">
    <source>
        <dbReference type="ARBA" id="ARBA00011903"/>
    </source>
</evidence>
<dbReference type="PANTHER" id="PTHR32309">
    <property type="entry name" value="TYROSINE-PROTEIN KINASE"/>
    <property type="match status" value="1"/>
</dbReference>
<evidence type="ECO:0000256" key="5">
    <source>
        <dbReference type="ARBA" id="ARBA00022777"/>
    </source>
</evidence>
<gene>
    <name evidence="10" type="ORF">BG53_11495</name>
</gene>
<keyword evidence="4" id="KW-0547">Nucleotide-binding</keyword>
<accession>A0A9W5S3M8</accession>
<dbReference type="InterPro" id="IPR027417">
    <property type="entry name" value="P-loop_NTPase"/>
</dbReference>
<reference evidence="10 11" key="1">
    <citation type="submission" date="2014-02" db="EMBL/GenBank/DDBJ databases">
        <title>Genome sequence of Paenibacillus darwinianus reveals adaptive mechanisms for survival in Antarctic soils.</title>
        <authorList>
            <person name="Dsouza M."/>
            <person name="Taylor M.W."/>
            <person name="Turner S.J."/>
            <person name="Aislabie J."/>
        </authorList>
    </citation>
    <scope>NUCLEOTIDE SEQUENCE [LARGE SCALE GENOMIC DNA]</scope>
    <source>
        <strain evidence="10 11">CE1</strain>
    </source>
</reference>
<dbReference type="Proteomes" id="UP000053750">
    <property type="component" value="Unassembled WGS sequence"/>
</dbReference>
<dbReference type="SUPFAM" id="SSF52540">
    <property type="entry name" value="P-loop containing nucleoside triphosphate hydrolases"/>
    <property type="match status" value="1"/>
</dbReference>
<dbReference type="GO" id="GO:0005886">
    <property type="term" value="C:plasma membrane"/>
    <property type="evidence" value="ECO:0007669"/>
    <property type="project" value="UniProtKB-ARBA"/>
</dbReference>
<name>A0A9W5S3M8_9BACL</name>
<evidence type="ECO:0000313" key="10">
    <source>
        <dbReference type="EMBL" id="EXX91444.1"/>
    </source>
</evidence>
<dbReference type="NCBIfam" id="TIGR01007">
    <property type="entry name" value="eps_fam"/>
    <property type="match status" value="1"/>
</dbReference>
<dbReference type="PANTHER" id="PTHR32309:SF13">
    <property type="entry name" value="FERRIC ENTEROBACTIN TRANSPORT PROTEIN FEPE"/>
    <property type="match status" value="1"/>
</dbReference>
<dbReference type="Gene3D" id="3.40.50.300">
    <property type="entry name" value="P-loop containing nucleotide triphosphate hydrolases"/>
    <property type="match status" value="1"/>
</dbReference>
<comment type="catalytic activity">
    <reaction evidence="8">
        <text>L-tyrosyl-[protein] + ATP = O-phospho-L-tyrosyl-[protein] + ADP + H(+)</text>
        <dbReference type="Rhea" id="RHEA:10596"/>
        <dbReference type="Rhea" id="RHEA-COMP:10136"/>
        <dbReference type="Rhea" id="RHEA-COMP:20101"/>
        <dbReference type="ChEBI" id="CHEBI:15378"/>
        <dbReference type="ChEBI" id="CHEBI:30616"/>
        <dbReference type="ChEBI" id="CHEBI:46858"/>
        <dbReference type="ChEBI" id="CHEBI:61978"/>
        <dbReference type="ChEBI" id="CHEBI:456216"/>
        <dbReference type="EC" id="2.7.10.2"/>
    </reaction>
</comment>
<dbReference type="CDD" id="cd05387">
    <property type="entry name" value="BY-kinase"/>
    <property type="match status" value="1"/>
</dbReference>
<comment type="similarity">
    <text evidence="1">Belongs to the CpsD/CapB family.</text>
</comment>
<organism evidence="10 11">
    <name type="scientific">Paenibacillus darwinianus</name>
    <dbReference type="NCBI Taxonomy" id="1380763"/>
    <lineage>
        <taxon>Bacteria</taxon>
        <taxon>Bacillati</taxon>
        <taxon>Bacillota</taxon>
        <taxon>Bacilli</taxon>
        <taxon>Bacillales</taxon>
        <taxon>Paenibacillaceae</taxon>
        <taxon>Paenibacillus</taxon>
    </lineage>
</organism>
<evidence type="ECO:0000256" key="1">
    <source>
        <dbReference type="ARBA" id="ARBA00007316"/>
    </source>
</evidence>
<evidence type="ECO:0000256" key="7">
    <source>
        <dbReference type="ARBA" id="ARBA00023137"/>
    </source>
</evidence>
<dbReference type="InterPro" id="IPR050445">
    <property type="entry name" value="Bact_polysacc_biosynth/exp"/>
</dbReference>
<comment type="caution">
    <text evidence="10">The sequence shown here is derived from an EMBL/GenBank/DDBJ whole genome shotgun (WGS) entry which is preliminary data.</text>
</comment>
<proteinExistence type="inferred from homology"/>
<evidence type="ECO:0000256" key="3">
    <source>
        <dbReference type="ARBA" id="ARBA00022679"/>
    </source>
</evidence>
<keyword evidence="5" id="KW-0418">Kinase</keyword>
<dbReference type="Pfam" id="PF13614">
    <property type="entry name" value="AAA_31"/>
    <property type="match status" value="1"/>
</dbReference>
<keyword evidence="11" id="KW-1185">Reference proteome</keyword>
<sequence>MSSSTRSYPLITERNPKSPISEAYKILRTNIQFSNLDVDIQTIMVTSTAMGEGKSTTSANLAVTYAQAGRKVLIIDADLRKPTQHHILRVSNRVGLTSVLSHQCQLDAVLLDTTMDHLSIIPSGPIPPNPSEILASKRMNGLLEDLKSRFDIIIIDTPPVLAVTDAQIMAAQSDGVLMVVDSGKVKKDAALRAKASLDMVGAKLIGVVLNNISRSRSEGYYTYNYGSHK</sequence>
<evidence type="ECO:0000259" key="9">
    <source>
        <dbReference type="Pfam" id="PF13614"/>
    </source>
</evidence>
<dbReference type="OrthoDB" id="9794577at2"/>
<keyword evidence="6" id="KW-0067">ATP-binding</keyword>